<sequence>MVHHCTPAFPIQKSLQLVGMGKDTNNQQHMTMEVSELAEEERYQTGDKAGETGQYRFDSLVEGFSQEQENKVIRVAQDEEFPAAPESGKPAYWVKIK</sequence>
<organism evidence="1 2">
    <name type="scientific">Thalassobacillus cyri</name>
    <dbReference type="NCBI Taxonomy" id="571932"/>
    <lineage>
        <taxon>Bacteria</taxon>
        <taxon>Bacillati</taxon>
        <taxon>Bacillota</taxon>
        <taxon>Bacilli</taxon>
        <taxon>Bacillales</taxon>
        <taxon>Bacillaceae</taxon>
        <taxon>Thalassobacillus</taxon>
    </lineage>
</organism>
<evidence type="ECO:0008006" key="3">
    <source>
        <dbReference type="Google" id="ProtNLM"/>
    </source>
</evidence>
<proteinExistence type="predicted"/>
<evidence type="ECO:0000313" key="2">
    <source>
        <dbReference type="Proteomes" id="UP000198584"/>
    </source>
</evidence>
<evidence type="ECO:0000313" key="1">
    <source>
        <dbReference type="EMBL" id="SEA04482.1"/>
    </source>
</evidence>
<dbReference type="Pfam" id="PF14168">
    <property type="entry name" value="YjzC"/>
    <property type="match status" value="1"/>
</dbReference>
<dbReference type="AlphaFoldDB" id="A0A1H3Y0Z5"/>
<gene>
    <name evidence="1" type="ORF">SAMN05421743_102307</name>
</gene>
<name>A0A1H3Y0Z5_9BACI</name>
<keyword evidence="2" id="KW-1185">Reference proteome</keyword>
<dbReference type="EMBL" id="FNQR01000002">
    <property type="protein sequence ID" value="SEA04482.1"/>
    <property type="molecule type" value="Genomic_DNA"/>
</dbReference>
<dbReference type="Proteomes" id="UP000198584">
    <property type="component" value="Unassembled WGS sequence"/>
</dbReference>
<dbReference type="InterPro" id="IPR025549">
    <property type="entry name" value="YjzC"/>
</dbReference>
<reference evidence="1 2" key="1">
    <citation type="submission" date="2016-10" db="EMBL/GenBank/DDBJ databases">
        <authorList>
            <person name="de Groot N.N."/>
        </authorList>
    </citation>
    <scope>NUCLEOTIDE SEQUENCE [LARGE SCALE GENOMIC DNA]</scope>
    <source>
        <strain evidence="1 2">CCM7597</strain>
    </source>
</reference>
<accession>A0A1H3Y0Z5</accession>
<dbReference type="STRING" id="571932.SAMN05421743_102307"/>
<protein>
    <recommendedName>
        <fullName evidence="3">YjzC-like protein</fullName>
    </recommendedName>
</protein>